<dbReference type="InterPro" id="IPR001594">
    <property type="entry name" value="Palmitoyltrfase_DHHC"/>
</dbReference>
<feature type="region of interest" description="Disordered" evidence="7">
    <location>
        <begin position="866"/>
        <end position="909"/>
    </location>
</feature>
<evidence type="ECO:0000256" key="8">
    <source>
        <dbReference type="SAM" id="Phobius"/>
    </source>
</evidence>
<feature type="compositionally biased region" description="Low complexity" evidence="7">
    <location>
        <begin position="1055"/>
        <end position="1073"/>
    </location>
</feature>
<feature type="region of interest" description="Disordered" evidence="7">
    <location>
        <begin position="1052"/>
        <end position="1073"/>
    </location>
</feature>
<feature type="compositionally biased region" description="Polar residues" evidence="7">
    <location>
        <begin position="698"/>
        <end position="716"/>
    </location>
</feature>
<feature type="transmembrane region" description="Helical" evidence="8">
    <location>
        <begin position="170"/>
        <end position="187"/>
    </location>
</feature>
<dbReference type="OrthoDB" id="272303at2759"/>
<evidence type="ECO:0000256" key="4">
    <source>
        <dbReference type="ARBA" id="ARBA00022989"/>
    </source>
</evidence>
<feature type="transmembrane region" description="Helical" evidence="8">
    <location>
        <begin position="464"/>
        <end position="486"/>
    </location>
</feature>
<keyword evidence="2" id="KW-0808">Transferase</keyword>
<protein>
    <recommendedName>
        <fullName evidence="9">Palmitoyltransferase DHHC domain-containing protein</fullName>
    </recommendedName>
</protein>
<name>A0A0L0CGC7_LUCCU</name>
<evidence type="ECO:0000259" key="9">
    <source>
        <dbReference type="Pfam" id="PF01529"/>
    </source>
</evidence>
<dbReference type="OMA" id="KWNCCAS"/>
<keyword evidence="6" id="KW-0012">Acyltransferase</keyword>
<feature type="transmembrane region" description="Helical" evidence="8">
    <location>
        <begin position="295"/>
        <end position="325"/>
    </location>
</feature>
<comment type="subcellular location">
    <subcellularLocation>
        <location evidence="1">Membrane</location>
        <topology evidence="1">Multi-pass membrane protein</topology>
    </subcellularLocation>
</comment>
<evidence type="ECO:0000256" key="1">
    <source>
        <dbReference type="ARBA" id="ARBA00004141"/>
    </source>
</evidence>
<dbReference type="PANTHER" id="PTHR22883:SF203">
    <property type="entry name" value="PALMITOYLTRANSFERASE"/>
    <property type="match status" value="1"/>
</dbReference>
<dbReference type="GO" id="GO:0006612">
    <property type="term" value="P:protein targeting to membrane"/>
    <property type="evidence" value="ECO:0007669"/>
    <property type="project" value="TreeGrafter"/>
</dbReference>
<keyword evidence="5 8" id="KW-0472">Membrane</keyword>
<dbReference type="PROSITE" id="PS50216">
    <property type="entry name" value="DHHC"/>
    <property type="match status" value="1"/>
</dbReference>
<feature type="transmembrane region" description="Helical" evidence="8">
    <location>
        <begin position="199"/>
        <end position="220"/>
    </location>
</feature>
<dbReference type="GO" id="GO:0005794">
    <property type="term" value="C:Golgi apparatus"/>
    <property type="evidence" value="ECO:0007669"/>
    <property type="project" value="TreeGrafter"/>
</dbReference>
<feature type="transmembrane region" description="Helical" evidence="8">
    <location>
        <begin position="435"/>
        <end position="457"/>
    </location>
</feature>
<reference evidence="10 11" key="1">
    <citation type="journal article" date="2015" name="Nat. Commun.">
        <title>Lucilia cuprina genome unlocks parasitic fly biology to underpin future interventions.</title>
        <authorList>
            <person name="Anstead C.A."/>
            <person name="Korhonen P.K."/>
            <person name="Young N.D."/>
            <person name="Hall R.S."/>
            <person name="Jex A.R."/>
            <person name="Murali S.C."/>
            <person name="Hughes D.S."/>
            <person name="Lee S.F."/>
            <person name="Perry T."/>
            <person name="Stroehlein A.J."/>
            <person name="Ansell B.R."/>
            <person name="Breugelmans B."/>
            <person name="Hofmann A."/>
            <person name="Qu J."/>
            <person name="Dugan S."/>
            <person name="Lee S.L."/>
            <person name="Chao H."/>
            <person name="Dinh H."/>
            <person name="Han Y."/>
            <person name="Doddapaneni H.V."/>
            <person name="Worley K.C."/>
            <person name="Muzny D.M."/>
            <person name="Ioannidis P."/>
            <person name="Waterhouse R.M."/>
            <person name="Zdobnov E.M."/>
            <person name="James P.J."/>
            <person name="Bagnall N.H."/>
            <person name="Kotze A.C."/>
            <person name="Gibbs R.A."/>
            <person name="Richards S."/>
            <person name="Batterham P."/>
            <person name="Gasser R.B."/>
        </authorList>
    </citation>
    <scope>NUCLEOTIDE SEQUENCE [LARGE SCALE GENOMIC DNA]</scope>
    <source>
        <strain evidence="10 11">LS</strain>
        <tissue evidence="10">Full body</tissue>
    </source>
</reference>
<keyword evidence="4 8" id="KW-1133">Transmembrane helix</keyword>
<dbReference type="GO" id="GO:0019706">
    <property type="term" value="F:protein-cysteine S-palmitoyltransferase activity"/>
    <property type="evidence" value="ECO:0007669"/>
    <property type="project" value="TreeGrafter"/>
</dbReference>
<feature type="region of interest" description="Disordered" evidence="7">
    <location>
        <begin position="503"/>
        <end position="524"/>
    </location>
</feature>
<feature type="region of interest" description="Disordered" evidence="7">
    <location>
        <begin position="682"/>
        <end position="716"/>
    </location>
</feature>
<gene>
    <name evidence="10" type="ORF">FF38_14419</name>
</gene>
<dbReference type="Pfam" id="PF01529">
    <property type="entry name" value="DHHC"/>
    <property type="match status" value="1"/>
</dbReference>
<feature type="compositionally biased region" description="Polar residues" evidence="7">
    <location>
        <begin position="503"/>
        <end position="519"/>
    </location>
</feature>
<dbReference type="GO" id="GO:0005783">
    <property type="term" value="C:endoplasmic reticulum"/>
    <property type="evidence" value="ECO:0007669"/>
    <property type="project" value="TreeGrafter"/>
</dbReference>
<organism evidence="10 11">
    <name type="scientific">Lucilia cuprina</name>
    <name type="common">Green bottle fly</name>
    <name type="synonym">Australian sheep blowfly</name>
    <dbReference type="NCBI Taxonomy" id="7375"/>
    <lineage>
        <taxon>Eukaryota</taxon>
        <taxon>Metazoa</taxon>
        <taxon>Ecdysozoa</taxon>
        <taxon>Arthropoda</taxon>
        <taxon>Hexapoda</taxon>
        <taxon>Insecta</taxon>
        <taxon>Pterygota</taxon>
        <taxon>Neoptera</taxon>
        <taxon>Endopterygota</taxon>
        <taxon>Diptera</taxon>
        <taxon>Brachycera</taxon>
        <taxon>Muscomorpha</taxon>
        <taxon>Oestroidea</taxon>
        <taxon>Calliphoridae</taxon>
        <taxon>Luciliinae</taxon>
        <taxon>Lucilia</taxon>
    </lineage>
</organism>
<evidence type="ECO:0000313" key="11">
    <source>
        <dbReference type="Proteomes" id="UP000037069"/>
    </source>
</evidence>
<keyword evidence="3 8" id="KW-0812">Transmembrane</keyword>
<sequence length="1073" mass="120381">MQPECNEQEPIQATAESTTQFKDAELEIYSDHTQNGIALISSYSDDNISKNDKSVNTDENIITITTASINDYAKNPKLYTELTQIKTHKTHTTASKIINFFSKKETQQPIENSTSSNNNNHLANIRSPNSLAGPWKFSHCISFQENIADVHHRKGRRINGLQTPLHPLQLFGWFVLILFGLAAYWILIPTFNTDIQGPLYGLITGLYIVHIVSHLVALLIDPADRELRRVHRNDRIVPEFDRSKHAHVIENGRCHLCNIRTSSHRTKHCSVCNKCVGKFDHHCKWLNHCIGSRNYVAFLMCVVSAVCATLVILLAVIAQIVLYYLQPEWLSYWYPSPRLFEGHSVDGSQYFILNGTSNETNTSPNYTDTDYEEILFTENSTLPTLMENVTLLIKDSLNDSLAINTSSTINSLNDDDITKNITKDSSYISHNSSSVSFAGIAVSHTIFLILLGCLGLLAAITAGLLLHLCFFHIYISFLGLTTYEYIRNHRQAQEAKNKLAATAKNSQIDSQLNPPTNNHPSKRTSECGQFYMCSKRRHPNDADLTLGQQNSYQLESNPHINFHCCANSREYHQTALKTYYMCSLLEESNIKSPLTIAHISGANTDLDSTSEDNADAFNTFHCCTSFKAASTQRRLSGATTKAMLVRNLETATTTLNNRRSYLQYTEQCTFCSFRLRSPIFAKRESKSKTNKTSTQKSDPQQMSRTSSGKSHSSVQTSAAQKRCCMQTISKHQRWRRKWNCCSAVPDSPDVPNDIIAALANKHHQELAVKMAHKEELSMNYVNPNGNSAHQIPHNSSSTEDSLKVTQANLHNNRTWPVSRFRHFMRVINRYRRPRCRLQQNTDQSLKQNQVRPIYLQKEDSCCKHKHSYASSSSATTISPNNSLTESSREPSSYSDNSSGMTTPSSQATATFKTSVLPTSIIRDDTSVTYTTPIGITVPPALPPPTRRRIPSTADLEELAETLAFVSSQPTNITNSPYNPMPRLPTVNNIYRRQRRKHFLRTRSPTLSPIHESGLSNPTSPQPCRHNVTSCTPATNLANNLCASTLNTSEIEHKASSNNSLHSDTSTTSSSSIN</sequence>
<evidence type="ECO:0000256" key="6">
    <source>
        <dbReference type="ARBA" id="ARBA00023315"/>
    </source>
</evidence>
<dbReference type="STRING" id="7375.A0A0L0CGC7"/>
<dbReference type="EMBL" id="JRES01000438">
    <property type="protein sequence ID" value="KNC31300.1"/>
    <property type="molecule type" value="Genomic_DNA"/>
</dbReference>
<feature type="domain" description="Palmitoyltransferase DHHC" evidence="9">
    <location>
        <begin position="253"/>
        <end position="322"/>
    </location>
</feature>
<evidence type="ECO:0000256" key="7">
    <source>
        <dbReference type="SAM" id="MobiDB-lite"/>
    </source>
</evidence>
<dbReference type="Proteomes" id="UP000037069">
    <property type="component" value="Unassembled WGS sequence"/>
</dbReference>
<dbReference type="GO" id="GO:0016020">
    <property type="term" value="C:membrane"/>
    <property type="evidence" value="ECO:0007669"/>
    <property type="project" value="UniProtKB-SubCell"/>
</dbReference>
<evidence type="ECO:0000256" key="2">
    <source>
        <dbReference type="ARBA" id="ARBA00022679"/>
    </source>
</evidence>
<dbReference type="PANTHER" id="PTHR22883">
    <property type="entry name" value="ZINC FINGER DHHC DOMAIN CONTAINING PROTEIN"/>
    <property type="match status" value="1"/>
</dbReference>
<dbReference type="InterPro" id="IPR039859">
    <property type="entry name" value="PFA4/ZDH16/20/ERF2-like"/>
</dbReference>
<evidence type="ECO:0000313" key="10">
    <source>
        <dbReference type="EMBL" id="KNC31300.1"/>
    </source>
</evidence>
<proteinExistence type="predicted"/>
<accession>A0A0L0CGC7</accession>
<feature type="compositionally biased region" description="Low complexity" evidence="7">
    <location>
        <begin position="868"/>
        <end position="882"/>
    </location>
</feature>
<dbReference type="AlphaFoldDB" id="A0A0L0CGC7"/>
<feature type="compositionally biased region" description="Polar residues" evidence="7">
    <location>
        <begin position="883"/>
        <end position="909"/>
    </location>
</feature>
<comment type="caution">
    <text evidence="10">The sequence shown here is derived from an EMBL/GenBank/DDBJ whole genome shotgun (WGS) entry which is preliminary data.</text>
</comment>
<keyword evidence="11" id="KW-1185">Reference proteome</keyword>
<evidence type="ECO:0000256" key="5">
    <source>
        <dbReference type="ARBA" id="ARBA00023136"/>
    </source>
</evidence>
<evidence type="ECO:0000256" key="3">
    <source>
        <dbReference type="ARBA" id="ARBA00022692"/>
    </source>
</evidence>